<proteinExistence type="predicted"/>
<organism evidence="1 2">
    <name type="scientific">Faecalibacterium prausnitzii</name>
    <dbReference type="NCBI Taxonomy" id="853"/>
    <lineage>
        <taxon>Bacteria</taxon>
        <taxon>Bacillati</taxon>
        <taxon>Bacillota</taxon>
        <taxon>Clostridia</taxon>
        <taxon>Eubacteriales</taxon>
        <taxon>Oscillospiraceae</taxon>
        <taxon>Faecalibacterium</taxon>
    </lineage>
</organism>
<dbReference type="RefSeq" id="WP_158397803.1">
    <property type="nucleotide sequence ID" value="NZ_CABHMY010000011.1"/>
</dbReference>
<name>A0A564S8T5_9FIRM</name>
<reference evidence="1 2" key="1">
    <citation type="submission" date="2019-07" db="EMBL/GenBank/DDBJ databases">
        <authorList>
            <person name="Hibberd C M."/>
            <person name="Gehrig L. J."/>
            <person name="Chang H.-W."/>
            <person name="Venkatesh S."/>
        </authorList>
    </citation>
    <scope>NUCLEOTIDE SEQUENCE [LARGE SCALE GENOMIC DNA]</scope>
    <source>
        <strain evidence="1">Faecalibacterium_prausnitzii_JG_BgPS064</strain>
    </source>
</reference>
<evidence type="ECO:0000313" key="1">
    <source>
        <dbReference type="EMBL" id="VUW91148.1"/>
    </source>
</evidence>
<dbReference type="Proteomes" id="UP000406184">
    <property type="component" value="Unassembled WGS sequence"/>
</dbReference>
<evidence type="ECO:0000313" key="2">
    <source>
        <dbReference type="Proteomes" id="UP000406184"/>
    </source>
</evidence>
<keyword evidence="2" id="KW-1185">Reference proteome</keyword>
<protein>
    <submittedName>
        <fullName evidence="1">Uncharacterized protein</fullName>
    </submittedName>
</protein>
<dbReference type="EMBL" id="CABHMY010000011">
    <property type="protein sequence ID" value="VUW91148.1"/>
    <property type="molecule type" value="Genomic_DNA"/>
</dbReference>
<accession>A0A564S8T5</accession>
<dbReference type="AlphaFoldDB" id="A0A564S8T5"/>
<sequence length="158" mass="18412">MSGGDDLVKMKELFGDAAGYYCSENNARYGKKLDSLEDCLKDRMLQKRFLFTTKAIGMGIEIKDRTLKQSISPYRMPVLVDWIKEHLNQPMKWKDLYTGIMISKVFAEYRNRPMKPTTLNKKLAIYGVQAVLGRDKKRVKDGKANENRDVLFWFLVEF</sequence>
<gene>
    <name evidence="1" type="ORF">FPPS064S07_01880</name>
</gene>